<evidence type="ECO:0000256" key="3">
    <source>
        <dbReference type="ARBA" id="ARBA00022833"/>
    </source>
</evidence>
<dbReference type="InterPro" id="IPR013083">
    <property type="entry name" value="Znf_RING/FYVE/PHD"/>
</dbReference>
<name>A0A6P8HLD3_ACTTE</name>
<dbReference type="Proteomes" id="UP000515163">
    <property type="component" value="Unplaced"/>
</dbReference>
<keyword evidence="1 4" id="KW-0479">Metal-binding</keyword>
<dbReference type="PANTHER" id="PTHR10131">
    <property type="entry name" value="TNF RECEPTOR ASSOCIATED FACTOR"/>
    <property type="match status" value="1"/>
</dbReference>
<evidence type="ECO:0000313" key="6">
    <source>
        <dbReference type="Proteomes" id="UP000515163"/>
    </source>
</evidence>
<feature type="domain" description="TRAF-type" evidence="5">
    <location>
        <begin position="142"/>
        <end position="174"/>
    </location>
</feature>
<keyword evidence="6" id="KW-1185">Reference proteome</keyword>
<dbReference type="PANTHER" id="PTHR10131:SF94">
    <property type="entry name" value="TNF RECEPTOR-ASSOCIATED FACTOR 4"/>
    <property type="match status" value="1"/>
</dbReference>
<dbReference type="SUPFAM" id="SSF49599">
    <property type="entry name" value="TRAF domain-like"/>
    <property type="match status" value="1"/>
</dbReference>
<gene>
    <name evidence="7" type="primary">LOC116293857</name>
</gene>
<organism evidence="6 7">
    <name type="scientific">Actinia tenebrosa</name>
    <name type="common">Australian red waratah sea anemone</name>
    <dbReference type="NCBI Taxonomy" id="6105"/>
    <lineage>
        <taxon>Eukaryota</taxon>
        <taxon>Metazoa</taxon>
        <taxon>Cnidaria</taxon>
        <taxon>Anthozoa</taxon>
        <taxon>Hexacorallia</taxon>
        <taxon>Actiniaria</taxon>
        <taxon>Actiniidae</taxon>
        <taxon>Actinia</taxon>
    </lineage>
</organism>
<accession>A0A6P8HLD3</accession>
<dbReference type="GO" id="GO:0008270">
    <property type="term" value="F:zinc ion binding"/>
    <property type="evidence" value="ECO:0007669"/>
    <property type="project" value="UniProtKB-KW"/>
</dbReference>
<dbReference type="KEGG" id="aten:116293857"/>
<evidence type="ECO:0000256" key="1">
    <source>
        <dbReference type="ARBA" id="ARBA00022723"/>
    </source>
</evidence>
<evidence type="ECO:0000259" key="5">
    <source>
        <dbReference type="PROSITE" id="PS50145"/>
    </source>
</evidence>
<evidence type="ECO:0000256" key="2">
    <source>
        <dbReference type="ARBA" id="ARBA00022771"/>
    </source>
</evidence>
<dbReference type="InterPro" id="IPR001293">
    <property type="entry name" value="Znf_TRAF"/>
</dbReference>
<proteinExistence type="predicted"/>
<evidence type="ECO:0000313" key="7">
    <source>
        <dbReference type="RefSeq" id="XP_031557209.1"/>
    </source>
</evidence>
<protein>
    <submittedName>
        <fullName evidence="7">RING finger protein 151-like</fullName>
    </submittedName>
</protein>
<keyword evidence="3 4" id="KW-0862">Zinc</keyword>
<dbReference type="PROSITE" id="PS50145">
    <property type="entry name" value="ZF_TRAF"/>
    <property type="match status" value="1"/>
</dbReference>
<sequence>MRKDVLFFCPPEQFRSGLSARGLFLSEDNILHILVGFVVCYSHDVLRDPIMSCEEGHSFCRYCIGQWLRSVDRCPLDNSLIEDPNFSRNLNVRGVIDNLKVYCHPQREDKNHNQESAPVDVRSIDATQKCTWIGKLEALPKHQQTCPFQLVPCPHENCITKMQRMRIKEHENTCK</sequence>
<dbReference type="Gene3D" id="3.30.40.10">
    <property type="entry name" value="Zinc/RING finger domain, C3HC4 (zinc finger)"/>
    <property type="match status" value="2"/>
</dbReference>
<dbReference type="InterPro" id="IPR001841">
    <property type="entry name" value="Znf_RING"/>
</dbReference>
<keyword evidence="2 4" id="KW-0863">Zinc-finger</keyword>
<dbReference type="FunCoup" id="A0A6P8HLD3">
    <property type="interactions" value="4"/>
</dbReference>
<dbReference type="GeneID" id="116293857"/>
<dbReference type="RefSeq" id="XP_031557209.1">
    <property type="nucleotide sequence ID" value="XM_031701349.1"/>
</dbReference>
<reference evidence="7" key="1">
    <citation type="submission" date="2025-08" db="UniProtKB">
        <authorList>
            <consortium name="RefSeq"/>
        </authorList>
    </citation>
    <scope>IDENTIFICATION</scope>
    <source>
        <tissue evidence="7">Tentacle</tissue>
    </source>
</reference>
<dbReference type="OrthoDB" id="9049620at2759"/>
<evidence type="ECO:0000256" key="4">
    <source>
        <dbReference type="PROSITE-ProRule" id="PRU00207"/>
    </source>
</evidence>
<feature type="zinc finger region" description="TRAF-type" evidence="4">
    <location>
        <begin position="142"/>
        <end position="174"/>
    </location>
</feature>
<dbReference type="AlphaFoldDB" id="A0A6P8HLD3"/>
<dbReference type="Pfam" id="PF13923">
    <property type="entry name" value="zf-C3HC4_2"/>
    <property type="match status" value="1"/>
</dbReference>
<dbReference type="SUPFAM" id="SSF57850">
    <property type="entry name" value="RING/U-box"/>
    <property type="match status" value="1"/>
</dbReference>
<dbReference type="InParanoid" id="A0A6P8HLD3"/>